<protein>
    <submittedName>
        <fullName evidence="1">Uncharacterized protein</fullName>
    </submittedName>
</protein>
<proteinExistence type="predicted"/>
<dbReference type="RefSeq" id="WP_131863969.1">
    <property type="nucleotide sequence ID" value="NZ_SMCR01000001.1"/>
</dbReference>
<dbReference type="Proteomes" id="UP000295719">
    <property type="component" value="Unassembled WGS sequence"/>
</dbReference>
<evidence type="ECO:0000313" key="1">
    <source>
        <dbReference type="EMBL" id="TCW00408.1"/>
    </source>
</evidence>
<dbReference type="OrthoDB" id="7065901at2"/>
<name>A0A4R3Z506_9GAMM</name>
<dbReference type="EMBL" id="SMCR01000001">
    <property type="protein sequence ID" value="TCW00408.1"/>
    <property type="molecule type" value="Genomic_DNA"/>
</dbReference>
<evidence type="ECO:0000313" key="2">
    <source>
        <dbReference type="Proteomes" id="UP000295719"/>
    </source>
</evidence>
<keyword evidence="2" id="KW-1185">Reference proteome</keyword>
<sequence>MNAYELYEAAIDNDSSDLSAKNFSDYADGALNTFITSEVAEKISACAINFRDNGDGSNDLYHMVEKPLSEITL</sequence>
<organism evidence="1 2">
    <name type="scientific">Biostraticola tofi</name>
    <dbReference type="NCBI Taxonomy" id="466109"/>
    <lineage>
        <taxon>Bacteria</taxon>
        <taxon>Pseudomonadati</taxon>
        <taxon>Pseudomonadota</taxon>
        <taxon>Gammaproteobacteria</taxon>
        <taxon>Enterobacterales</taxon>
        <taxon>Bruguierivoracaceae</taxon>
        <taxon>Biostraticola</taxon>
    </lineage>
</organism>
<accession>A0A4R3Z506</accession>
<comment type="caution">
    <text evidence="1">The sequence shown here is derived from an EMBL/GenBank/DDBJ whole genome shotgun (WGS) entry which is preliminary data.</text>
</comment>
<dbReference type="AlphaFoldDB" id="A0A4R3Z506"/>
<reference evidence="1 2" key="1">
    <citation type="submission" date="2019-03" db="EMBL/GenBank/DDBJ databases">
        <title>Genomic Encyclopedia of Type Strains, Phase IV (KMG-IV): sequencing the most valuable type-strain genomes for metagenomic binning, comparative biology and taxonomic classification.</title>
        <authorList>
            <person name="Goeker M."/>
        </authorList>
    </citation>
    <scope>NUCLEOTIDE SEQUENCE [LARGE SCALE GENOMIC DNA]</scope>
    <source>
        <strain evidence="1 2">DSM 19580</strain>
    </source>
</reference>
<gene>
    <name evidence="1" type="ORF">EDC52_101758</name>
</gene>